<sequence length="354" mass="38971">MAAMVGGDGAHSYAKNSGFQRAVVDASKELINESISEKLDLQILGFDASNKVVKIADLGCSVGPNTFFAVQNIIEAIELKFQNSSSLEFQVFFNDQSQNDFNTLFRSLPPSRNYFAAGVPGSFYDRLFPKSSLEFAHISNSLHWLSKVPKEVVDRNSPAWNKGSVQCSTGSSKEALRAYSAQFKSDIETFLTARAEEVVPGGLVFVLTAVVPDGIPISQTYAGAFYDVLGSCLNDLVKMGVLSEDKADSFNVPVYNPTPKELEAILKTNKNFNLEKMEELPQSITNAQITPKGFALGGRAAIEGFIKNHFGDEFADQIFNHFITKVEANSSKIQEKKHNHLNMFITLKRVVNCK</sequence>
<evidence type="ECO:0000313" key="1">
    <source>
        <dbReference type="EMBL" id="KAJ4717188.1"/>
    </source>
</evidence>
<name>A0ACC1Y1V7_MELAZ</name>
<proteinExistence type="predicted"/>
<evidence type="ECO:0000313" key="2">
    <source>
        <dbReference type="Proteomes" id="UP001164539"/>
    </source>
</evidence>
<keyword evidence="2" id="KW-1185">Reference proteome</keyword>
<protein>
    <submittedName>
        <fullName evidence="1">S-adenosylmethionine-dependent methyltransferase</fullName>
    </submittedName>
</protein>
<accession>A0ACC1Y1V7</accession>
<dbReference type="Proteomes" id="UP001164539">
    <property type="component" value="Chromosome 6"/>
</dbReference>
<gene>
    <name evidence="1" type="ORF">OWV82_012105</name>
</gene>
<keyword evidence="1" id="KW-0489">Methyltransferase</keyword>
<organism evidence="1 2">
    <name type="scientific">Melia azedarach</name>
    <name type="common">Chinaberry tree</name>
    <dbReference type="NCBI Taxonomy" id="155640"/>
    <lineage>
        <taxon>Eukaryota</taxon>
        <taxon>Viridiplantae</taxon>
        <taxon>Streptophyta</taxon>
        <taxon>Embryophyta</taxon>
        <taxon>Tracheophyta</taxon>
        <taxon>Spermatophyta</taxon>
        <taxon>Magnoliopsida</taxon>
        <taxon>eudicotyledons</taxon>
        <taxon>Gunneridae</taxon>
        <taxon>Pentapetalae</taxon>
        <taxon>rosids</taxon>
        <taxon>malvids</taxon>
        <taxon>Sapindales</taxon>
        <taxon>Meliaceae</taxon>
        <taxon>Melia</taxon>
    </lineage>
</organism>
<dbReference type="EMBL" id="CM051399">
    <property type="protein sequence ID" value="KAJ4717188.1"/>
    <property type="molecule type" value="Genomic_DNA"/>
</dbReference>
<reference evidence="1 2" key="1">
    <citation type="journal article" date="2023" name="Science">
        <title>Complex scaffold remodeling in plant triterpene biosynthesis.</title>
        <authorList>
            <person name="De La Pena R."/>
            <person name="Hodgson H."/>
            <person name="Liu J.C."/>
            <person name="Stephenson M.J."/>
            <person name="Martin A.C."/>
            <person name="Owen C."/>
            <person name="Harkess A."/>
            <person name="Leebens-Mack J."/>
            <person name="Jimenez L.E."/>
            <person name="Osbourn A."/>
            <person name="Sattely E.S."/>
        </authorList>
    </citation>
    <scope>NUCLEOTIDE SEQUENCE [LARGE SCALE GENOMIC DNA]</scope>
    <source>
        <strain evidence="2">cv. JPN11</strain>
        <tissue evidence="1">Leaf</tissue>
    </source>
</reference>
<keyword evidence="1" id="KW-0808">Transferase</keyword>
<comment type="caution">
    <text evidence="1">The sequence shown here is derived from an EMBL/GenBank/DDBJ whole genome shotgun (WGS) entry which is preliminary data.</text>
</comment>